<dbReference type="AlphaFoldDB" id="A0A6I3KUQ8"/>
<organism evidence="2 3">
    <name type="scientific">Nocardia aurantiaca</name>
    <dbReference type="NCBI Taxonomy" id="2675850"/>
    <lineage>
        <taxon>Bacteria</taxon>
        <taxon>Bacillati</taxon>
        <taxon>Actinomycetota</taxon>
        <taxon>Actinomycetes</taxon>
        <taxon>Mycobacteriales</taxon>
        <taxon>Nocardiaceae</taxon>
        <taxon>Nocardia</taxon>
    </lineage>
</organism>
<accession>A0A6I3KUQ8</accession>
<protein>
    <submittedName>
        <fullName evidence="2">VOC family protein</fullName>
    </submittedName>
</protein>
<evidence type="ECO:0000313" key="3">
    <source>
        <dbReference type="Proteomes" id="UP000432464"/>
    </source>
</evidence>
<feature type="domain" description="VOC" evidence="1">
    <location>
        <begin position="4"/>
        <end position="116"/>
    </location>
</feature>
<dbReference type="PANTHER" id="PTHR35908">
    <property type="entry name" value="HYPOTHETICAL FUSION PROTEIN"/>
    <property type="match status" value="1"/>
</dbReference>
<evidence type="ECO:0000313" key="2">
    <source>
        <dbReference type="EMBL" id="MTE12175.1"/>
    </source>
</evidence>
<gene>
    <name evidence="2" type="ORF">GLP40_05165</name>
</gene>
<dbReference type="Gene3D" id="3.10.180.10">
    <property type="entry name" value="2,3-Dihydroxybiphenyl 1,2-Dioxygenase, domain 1"/>
    <property type="match status" value="1"/>
</dbReference>
<dbReference type="InterPro" id="IPR029068">
    <property type="entry name" value="Glyas_Bleomycin-R_OHBP_Dase"/>
</dbReference>
<proteinExistence type="predicted"/>
<evidence type="ECO:0000259" key="1">
    <source>
        <dbReference type="PROSITE" id="PS51819"/>
    </source>
</evidence>
<keyword evidence="3" id="KW-1185">Reference proteome</keyword>
<dbReference type="PANTHER" id="PTHR35908:SF1">
    <property type="entry name" value="CONSERVED PROTEIN"/>
    <property type="match status" value="1"/>
</dbReference>
<dbReference type="EMBL" id="WMBB01000002">
    <property type="protein sequence ID" value="MTE12175.1"/>
    <property type="molecule type" value="Genomic_DNA"/>
</dbReference>
<comment type="caution">
    <text evidence="2">The sequence shown here is derived from an EMBL/GenBank/DDBJ whole genome shotgun (WGS) entry which is preliminary data.</text>
</comment>
<dbReference type="PROSITE" id="PS51819">
    <property type="entry name" value="VOC"/>
    <property type="match status" value="1"/>
</dbReference>
<sequence>MALSLGNIVFDCHDAAALAGFYAQLLDRPVDEGANEHFATIDDAAATPTFMFVQVPDKNPGKNVVHVDLSAGSALRAEVERAVALGAEHLADFDEYGVKWATLADPEGNLFDIGGEG</sequence>
<dbReference type="SUPFAM" id="SSF54593">
    <property type="entry name" value="Glyoxalase/Bleomycin resistance protein/Dihydroxybiphenyl dioxygenase"/>
    <property type="match status" value="1"/>
</dbReference>
<dbReference type="Proteomes" id="UP000432464">
    <property type="component" value="Unassembled WGS sequence"/>
</dbReference>
<dbReference type="Pfam" id="PF18029">
    <property type="entry name" value="Glyoxalase_6"/>
    <property type="match status" value="1"/>
</dbReference>
<dbReference type="RefSeq" id="WP_154786640.1">
    <property type="nucleotide sequence ID" value="NZ_WMBB01000002.1"/>
</dbReference>
<name>A0A6I3KUQ8_9NOCA</name>
<dbReference type="InterPro" id="IPR037523">
    <property type="entry name" value="VOC_core"/>
</dbReference>
<dbReference type="InterPro" id="IPR041581">
    <property type="entry name" value="Glyoxalase_6"/>
</dbReference>
<reference evidence="2 3" key="1">
    <citation type="submission" date="2019-11" db="EMBL/GenBank/DDBJ databases">
        <title>Nocardia sp. nov. CT2-14 isolated from soil.</title>
        <authorList>
            <person name="Kanchanasin P."/>
            <person name="Tanasupawat S."/>
            <person name="Yuki M."/>
            <person name="Kudo T."/>
        </authorList>
    </citation>
    <scope>NUCLEOTIDE SEQUENCE [LARGE SCALE GENOMIC DNA]</scope>
    <source>
        <strain evidence="2 3">CT2-14</strain>
    </source>
</reference>